<evidence type="ECO:0000313" key="4">
    <source>
        <dbReference type="Proteomes" id="UP000199657"/>
    </source>
</evidence>
<dbReference type="InterPro" id="IPR036298">
    <property type="entry name" value="Chalcone_isomerase_sf"/>
</dbReference>
<dbReference type="Proteomes" id="UP000199657">
    <property type="component" value="Unassembled WGS sequence"/>
</dbReference>
<dbReference type="GO" id="GO:0016872">
    <property type="term" value="F:intramolecular lyase activity"/>
    <property type="evidence" value="ECO:0007669"/>
    <property type="project" value="InterPro"/>
</dbReference>
<reference evidence="3 4" key="1">
    <citation type="submission" date="2016-10" db="EMBL/GenBank/DDBJ databases">
        <authorList>
            <person name="de Groot N.N."/>
        </authorList>
    </citation>
    <scope>NUCLEOTIDE SEQUENCE [LARGE SCALE GENOMIC DNA]</scope>
    <source>
        <strain evidence="3 4">CGMCC 1.6291</strain>
    </source>
</reference>
<dbReference type="InterPro" id="IPR016088">
    <property type="entry name" value="Chalcone_isomerase_3-sand"/>
</dbReference>
<evidence type="ECO:0000256" key="1">
    <source>
        <dbReference type="SAM" id="SignalP"/>
    </source>
</evidence>
<dbReference type="InterPro" id="IPR016087">
    <property type="entry name" value="Chalcone_isomerase"/>
</dbReference>
<feature type="chain" id="PRO_5011617136" evidence="1">
    <location>
        <begin position="22"/>
        <end position="194"/>
    </location>
</feature>
<organism evidence="3 4">
    <name type="scientific">Aquisalimonas asiatica</name>
    <dbReference type="NCBI Taxonomy" id="406100"/>
    <lineage>
        <taxon>Bacteria</taxon>
        <taxon>Pseudomonadati</taxon>
        <taxon>Pseudomonadota</taxon>
        <taxon>Gammaproteobacteria</taxon>
        <taxon>Chromatiales</taxon>
        <taxon>Ectothiorhodospiraceae</taxon>
        <taxon>Aquisalimonas</taxon>
    </lineage>
</organism>
<gene>
    <name evidence="3" type="ORF">SAMN04488052_10381</name>
</gene>
<feature type="signal peptide" evidence="1">
    <location>
        <begin position="1"/>
        <end position="21"/>
    </location>
</feature>
<sequence>MTRILTAVALLALLCAPLATATADDVREVRGVELPLQISVGDHDLHLNGAGVRSRFFVRVYVGALYTTESVTDANEAITMDSPRRVHLAMLRDVGRDTMVDALEDGLENAMSSEERADYADEIETFKSFFPGDFNAGYTGNIDVIPGEGLIVSMNDEELGRIESDTFAQFVLAIWLGDDPADSDVKSGMLEGRD</sequence>
<dbReference type="EMBL" id="FOEG01000003">
    <property type="protein sequence ID" value="SEO79982.1"/>
    <property type="molecule type" value="Genomic_DNA"/>
</dbReference>
<dbReference type="Gene3D" id="3.50.70.10">
    <property type="match status" value="1"/>
</dbReference>
<keyword evidence="3" id="KW-0413">Isomerase</keyword>
<protein>
    <submittedName>
        <fullName evidence="3">Chalcone isomerase-like</fullName>
    </submittedName>
</protein>
<dbReference type="RefSeq" id="WP_171909862.1">
    <property type="nucleotide sequence ID" value="NZ_FOEG01000003.1"/>
</dbReference>
<dbReference type="SUPFAM" id="SSF54626">
    <property type="entry name" value="Chalcone isomerase"/>
    <property type="match status" value="1"/>
</dbReference>
<name>A0A1H8SMQ5_9GAMM</name>
<accession>A0A1H8SMQ5</accession>
<evidence type="ECO:0000313" key="3">
    <source>
        <dbReference type="EMBL" id="SEO79982.1"/>
    </source>
</evidence>
<dbReference type="PANTHER" id="PTHR47698">
    <property type="entry name" value="FATTY-ACID-BINDING PROTEIN 3, CHLOROPLASTIC"/>
    <property type="match status" value="1"/>
</dbReference>
<evidence type="ECO:0000259" key="2">
    <source>
        <dbReference type="Pfam" id="PF16036"/>
    </source>
</evidence>
<dbReference type="AlphaFoldDB" id="A0A1H8SMQ5"/>
<keyword evidence="1" id="KW-0732">Signal</keyword>
<dbReference type="STRING" id="406100.SAMN04488052_10381"/>
<dbReference type="PANTHER" id="PTHR47698:SF2">
    <property type="entry name" value="FATTY-ACID-BINDING PROTEIN 3, CHLOROPLASTIC"/>
    <property type="match status" value="1"/>
</dbReference>
<keyword evidence="4" id="KW-1185">Reference proteome</keyword>
<feature type="domain" description="Chalcone isomerase" evidence="2">
    <location>
        <begin position="27"/>
        <end position="190"/>
    </location>
</feature>
<dbReference type="Pfam" id="PF16036">
    <property type="entry name" value="Chalcone_3"/>
    <property type="match status" value="1"/>
</dbReference>
<proteinExistence type="predicted"/>